<dbReference type="AlphaFoldDB" id="A0A0C9VBL0"/>
<keyword evidence="1" id="KW-0472">Membrane</keyword>
<feature type="transmembrane region" description="Helical" evidence="1">
    <location>
        <begin position="229"/>
        <end position="253"/>
    </location>
</feature>
<keyword evidence="1" id="KW-1133">Transmembrane helix</keyword>
<evidence type="ECO:0000313" key="2">
    <source>
        <dbReference type="EMBL" id="KIJ44349.1"/>
    </source>
</evidence>
<dbReference type="OrthoDB" id="2796825at2759"/>
<dbReference type="HOGENOM" id="CLU_044614_0_0_1"/>
<proteinExistence type="predicted"/>
<feature type="transmembrane region" description="Helical" evidence="1">
    <location>
        <begin position="145"/>
        <end position="167"/>
    </location>
</feature>
<keyword evidence="3" id="KW-1185">Reference proteome</keyword>
<keyword evidence="1" id="KW-0812">Transmembrane</keyword>
<sequence length="335" mass="36699">MDSSSTPSPAGVTVSFAPDEPATLLRLEQVVHASVYLGAMAYGLHLTTFFNAMKAILSDAEKRHWKWIPFVGSTFLLGTINIAALIRFNQLAWIDDRNFPGGPVGFLLGQQNTPANIISIATAIIMIALGDSFLIVRCHALWRNIYISAGLFALLIAAIVISVLHFIQVVGVKTLSEDVLNLKFSIPFATLVTALNVLICLLLLWRIFDLRRRLPSDLNDIAKRQFKSLESVIIETAMPIGVLSFAFLMLYIANSPGSILVFPLLVQALGIMPSLIILRMMGGYAWSTRVLRTIGSSIVLRGQLGRTPGTNELSAISFNNAQFAHSLDLKNQTHP</sequence>
<feature type="transmembrane region" description="Helical" evidence="1">
    <location>
        <begin position="33"/>
        <end position="53"/>
    </location>
</feature>
<dbReference type="Proteomes" id="UP000054279">
    <property type="component" value="Unassembled WGS sequence"/>
</dbReference>
<feature type="transmembrane region" description="Helical" evidence="1">
    <location>
        <begin position="187"/>
        <end position="208"/>
    </location>
</feature>
<evidence type="ECO:0000313" key="3">
    <source>
        <dbReference type="Proteomes" id="UP000054279"/>
    </source>
</evidence>
<reference evidence="2 3" key="1">
    <citation type="submission" date="2014-06" db="EMBL/GenBank/DDBJ databases">
        <title>Evolutionary Origins and Diversification of the Mycorrhizal Mutualists.</title>
        <authorList>
            <consortium name="DOE Joint Genome Institute"/>
            <consortium name="Mycorrhizal Genomics Consortium"/>
            <person name="Kohler A."/>
            <person name="Kuo A."/>
            <person name="Nagy L.G."/>
            <person name="Floudas D."/>
            <person name="Copeland A."/>
            <person name="Barry K.W."/>
            <person name="Cichocki N."/>
            <person name="Veneault-Fourrey C."/>
            <person name="LaButti K."/>
            <person name="Lindquist E.A."/>
            <person name="Lipzen A."/>
            <person name="Lundell T."/>
            <person name="Morin E."/>
            <person name="Murat C."/>
            <person name="Riley R."/>
            <person name="Ohm R."/>
            <person name="Sun H."/>
            <person name="Tunlid A."/>
            <person name="Henrissat B."/>
            <person name="Grigoriev I.V."/>
            <person name="Hibbett D.S."/>
            <person name="Martin F."/>
        </authorList>
    </citation>
    <scope>NUCLEOTIDE SEQUENCE [LARGE SCALE GENOMIC DNA]</scope>
    <source>
        <strain evidence="2 3">SS14</strain>
    </source>
</reference>
<name>A0A0C9VBL0_SPHS4</name>
<feature type="transmembrane region" description="Helical" evidence="1">
    <location>
        <begin position="259"/>
        <end position="278"/>
    </location>
</feature>
<feature type="transmembrane region" description="Helical" evidence="1">
    <location>
        <begin position="65"/>
        <end position="86"/>
    </location>
</feature>
<accession>A0A0C9VBL0</accession>
<feature type="transmembrane region" description="Helical" evidence="1">
    <location>
        <begin position="117"/>
        <end position="136"/>
    </location>
</feature>
<organism evidence="2 3">
    <name type="scientific">Sphaerobolus stellatus (strain SS14)</name>
    <dbReference type="NCBI Taxonomy" id="990650"/>
    <lineage>
        <taxon>Eukaryota</taxon>
        <taxon>Fungi</taxon>
        <taxon>Dikarya</taxon>
        <taxon>Basidiomycota</taxon>
        <taxon>Agaricomycotina</taxon>
        <taxon>Agaricomycetes</taxon>
        <taxon>Phallomycetidae</taxon>
        <taxon>Geastrales</taxon>
        <taxon>Sphaerobolaceae</taxon>
        <taxon>Sphaerobolus</taxon>
    </lineage>
</organism>
<dbReference type="EMBL" id="KN837118">
    <property type="protein sequence ID" value="KIJ44349.1"/>
    <property type="molecule type" value="Genomic_DNA"/>
</dbReference>
<protein>
    <submittedName>
        <fullName evidence="2">Uncharacterized protein</fullName>
    </submittedName>
</protein>
<gene>
    <name evidence="2" type="ORF">M422DRAFT_47430</name>
</gene>
<evidence type="ECO:0000256" key="1">
    <source>
        <dbReference type="SAM" id="Phobius"/>
    </source>
</evidence>